<dbReference type="GeneID" id="87878129"/>
<evidence type="ECO:0000313" key="1">
    <source>
        <dbReference type="EMBL" id="KAK3499521.1"/>
    </source>
</evidence>
<proteinExistence type="predicted"/>
<dbReference type="AlphaFoldDB" id="A0AAJ0IG26"/>
<sequence>MERLIWYELMSGLAGPDTLSRKSQVRSERRSDVTNIAFGRRMHMASVRRRPNNIGENIGKPRKKRVRRRIEPSTWPPWRSRAALSAVFANRRDHDGKIADDHDEYYISIEGYKVDGSNGSASRVLSWLSVQWDNGMFQAKEYGTLSTKAKRCSIALASIAGQKNPPRFVSLSLYAVYALIE</sequence>
<dbReference type="RefSeq" id="XP_062697154.1">
    <property type="nucleotide sequence ID" value="XM_062840507.1"/>
</dbReference>
<evidence type="ECO:0000313" key="2">
    <source>
        <dbReference type="Proteomes" id="UP001285908"/>
    </source>
</evidence>
<accession>A0AAJ0IG26</accession>
<dbReference type="Proteomes" id="UP001285908">
    <property type="component" value="Unassembled WGS sequence"/>
</dbReference>
<keyword evidence="2" id="KW-1185">Reference proteome</keyword>
<reference evidence="1 2" key="1">
    <citation type="journal article" date="2023" name="Mol. Phylogenet. Evol.">
        <title>Genome-scale phylogeny and comparative genomics of the fungal order Sordariales.</title>
        <authorList>
            <person name="Hensen N."/>
            <person name="Bonometti L."/>
            <person name="Westerberg I."/>
            <person name="Brannstrom I.O."/>
            <person name="Guillou S."/>
            <person name="Cros-Aarteil S."/>
            <person name="Calhoun S."/>
            <person name="Haridas S."/>
            <person name="Kuo A."/>
            <person name="Mondo S."/>
            <person name="Pangilinan J."/>
            <person name="Riley R."/>
            <person name="LaButti K."/>
            <person name="Andreopoulos B."/>
            <person name="Lipzen A."/>
            <person name="Chen C."/>
            <person name="Yan M."/>
            <person name="Daum C."/>
            <person name="Ng V."/>
            <person name="Clum A."/>
            <person name="Steindorff A."/>
            <person name="Ohm R.A."/>
            <person name="Martin F."/>
            <person name="Silar P."/>
            <person name="Natvig D.O."/>
            <person name="Lalanne C."/>
            <person name="Gautier V."/>
            <person name="Ament-Velasquez S.L."/>
            <person name="Kruys A."/>
            <person name="Hutchinson M.I."/>
            <person name="Powell A.J."/>
            <person name="Barry K."/>
            <person name="Miller A.N."/>
            <person name="Grigoriev I.V."/>
            <person name="Debuchy R."/>
            <person name="Gladieux P."/>
            <person name="Hiltunen Thoren M."/>
            <person name="Johannesson H."/>
        </authorList>
    </citation>
    <scope>NUCLEOTIDE SEQUENCE [LARGE SCALE GENOMIC DNA]</scope>
    <source>
        <strain evidence="1 2">FGSC 10403</strain>
    </source>
</reference>
<protein>
    <submittedName>
        <fullName evidence="1">Uncharacterized protein</fullName>
    </submittedName>
</protein>
<dbReference type="EMBL" id="JAULSX010000001">
    <property type="protein sequence ID" value="KAK3499521.1"/>
    <property type="molecule type" value="Genomic_DNA"/>
</dbReference>
<organism evidence="1 2">
    <name type="scientific">Neurospora hispaniola</name>
    <dbReference type="NCBI Taxonomy" id="588809"/>
    <lineage>
        <taxon>Eukaryota</taxon>
        <taxon>Fungi</taxon>
        <taxon>Dikarya</taxon>
        <taxon>Ascomycota</taxon>
        <taxon>Pezizomycotina</taxon>
        <taxon>Sordariomycetes</taxon>
        <taxon>Sordariomycetidae</taxon>
        <taxon>Sordariales</taxon>
        <taxon>Sordariaceae</taxon>
        <taxon>Neurospora</taxon>
    </lineage>
</organism>
<gene>
    <name evidence="1" type="ORF">B0T23DRAFT_434674</name>
</gene>
<name>A0AAJ0IG26_9PEZI</name>
<comment type="caution">
    <text evidence="1">The sequence shown here is derived from an EMBL/GenBank/DDBJ whole genome shotgun (WGS) entry which is preliminary data.</text>
</comment>